<dbReference type="KEGG" id="ahel:Q31a_53260"/>
<gene>
    <name evidence="1" type="ORF">Q31a_53260</name>
</gene>
<dbReference type="AlphaFoldDB" id="A0A518GEC0"/>
<keyword evidence="2" id="KW-1185">Reference proteome</keyword>
<sequence length="140" mass="15064">MADEDDQSTDHIIRLANSDVGDAISGKIGRSLTSDESQAIAAIIGTEHFWARAEELLMFVRHKAAGDVQNMVATIATRFREGTLPTDDDAHERPARVIHCDMCGSTGVCYCIRKGPGTAVGCPRCSGTEKCRHCNGTGTR</sequence>
<dbReference type="Proteomes" id="UP000318017">
    <property type="component" value="Chromosome"/>
</dbReference>
<accession>A0A518GEC0</accession>
<proteinExistence type="predicted"/>
<dbReference type="EMBL" id="CP036298">
    <property type="protein sequence ID" value="QDV26946.1"/>
    <property type="molecule type" value="Genomic_DNA"/>
</dbReference>
<reference evidence="1 2" key="1">
    <citation type="submission" date="2019-02" db="EMBL/GenBank/DDBJ databases">
        <title>Deep-cultivation of Planctomycetes and their phenomic and genomic characterization uncovers novel biology.</title>
        <authorList>
            <person name="Wiegand S."/>
            <person name="Jogler M."/>
            <person name="Boedeker C."/>
            <person name="Pinto D."/>
            <person name="Vollmers J."/>
            <person name="Rivas-Marin E."/>
            <person name="Kohn T."/>
            <person name="Peeters S.H."/>
            <person name="Heuer A."/>
            <person name="Rast P."/>
            <person name="Oberbeckmann S."/>
            <person name="Bunk B."/>
            <person name="Jeske O."/>
            <person name="Meyerdierks A."/>
            <person name="Storesund J.E."/>
            <person name="Kallscheuer N."/>
            <person name="Luecker S."/>
            <person name="Lage O.M."/>
            <person name="Pohl T."/>
            <person name="Merkel B.J."/>
            <person name="Hornburger P."/>
            <person name="Mueller R.-W."/>
            <person name="Bruemmer F."/>
            <person name="Labrenz M."/>
            <person name="Spormann A.M."/>
            <person name="Op den Camp H."/>
            <person name="Overmann J."/>
            <person name="Amann R."/>
            <person name="Jetten M.S.M."/>
            <person name="Mascher T."/>
            <person name="Medema M.H."/>
            <person name="Devos D.P."/>
            <person name="Kaster A.-K."/>
            <person name="Ovreas L."/>
            <person name="Rohde M."/>
            <person name="Galperin M.Y."/>
            <person name="Jogler C."/>
        </authorList>
    </citation>
    <scope>NUCLEOTIDE SEQUENCE [LARGE SCALE GENOMIC DNA]</scope>
    <source>
        <strain evidence="1 2">Q31a</strain>
    </source>
</reference>
<protein>
    <submittedName>
        <fullName evidence="1">Uncharacterized protein</fullName>
    </submittedName>
</protein>
<organism evidence="1 2">
    <name type="scientific">Aureliella helgolandensis</name>
    <dbReference type="NCBI Taxonomy" id="2527968"/>
    <lineage>
        <taxon>Bacteria</taxon>
        <taxon>Pseudomonadati</taxon>
        <taxon>Planctomycetota</taxon>
        <taxon>Planctomycetia</taxon>
        <taxon>Pirellulales</taxon>
        <taxon>Pirellulaceae</taxon>
        <taxon>Aureliella</taxon>
    </lineage>
</organism>
<evidence type="ECO:0000313" key="2">
    <source>
        <dbReference type="Proteomes" id="UP000318017"/>
    </source>
</evidence>
<dbReference type="RefSeq" id="WP_197355612.1">
    <property type="nucleotide sequence ID" value="NZ_CP036298.1"/>
</dbReference>
<name>A0A518GEC0_9BACT</name>
<evidence type="ECO:0000313" key="1">
    <source>
        <dbReference type="EMBL" id="QDV26946.1"/>
    </source>
</evidence>